<sequence>MASKIESLYEQFEKRKEHQTKMEQQIELERQLAQAQIEKAQLELKAEQELWTQERNELHEKCQKSEENCAQLQQTIKTLQDNLELYSGKYQEFKSSISKSNQVFDDCKSEMAKMTKQIITLEKEVKTWRHRSQKNAQSVIELSAIKETQDAKLEAADKKLEQMQKLCRQLQVDRSAYLKLLKANSIEPTSQTCLDEQNIITQSNQQQLTKKEKHLEQLKDNLKVLQNKLTDMQHQAALETLEKLPTQIDECPESNTVENTALEDNSTEETS</sequence>
<dbReference type="PANTHER" id="PTHR16127:SF13">
    <property type="entry name" value="GH01188P"/>
    <property type="match status" value="1"/>
</dbReference>
<dbReference type="EMBL" id="VTPC01001712">
    <property type="protein sequence ID" value="KAF2901328.1"/>
    <property type="molecule type" value="Genomic_DNA"/>
</dbReference>
<feature type="coiled-coil region" evidence="2">
    <location>
        <begin position="201"/>
        <end position="235"/>
    </location>
</feature>
<organism evidence="4 5">
    <name type="scientific">Ignelater luminosus</name>
    <name type="common">Cucubano</name>
    <name type="synonym">Pyrophorus luminosus</name>
    <dbReference type="NCBI Taxonomy" id="2038154"/>
    <lineage>
        <taxon>Eukaryota</taxon>
        <taxon>Metazoa</taxon>
        <taxon>Ecdysozoa</taxon>
        <taxon>Arthropoda</taxon>
        <taxon>Hexapoda</taxon>
        <taxon>Insecta</taxon>
        <taxon>Pterygota</taxon>
        <taxon>Neoptera</taxon>
        <taxon>Endopterygota</taxon>
        <taxon>Coleoptera</taxon>
        <taxon>Polyphaga</taxon>
        <taxon>Elateriformia</taxon>
        <taxon>Elateroidea</taxon>
        <taxon>Elateridae</taxon>
        <taxon>Agrypninae</taxon>
        <taxon>Pyrophorini</taxon>
        <taxon>Ignelater</taxon>
    </lineage>
</organism>
<accession>A0A8K0D8D4</accession>
<keyword evidence="2" id="KW-0175">Coiled coil</keyword>
<evidence type="ECO:0000256" key="1">
    <source>
        <dbReference type="ARBA" id="ARBA00009550"/>
    </source>
</evidence>
<dbReference type="AlphaFoldDB" id="A0A8K0D8D4"/>
<protein>
    <submittedName>
        <fullName evidence="4">Uncharacterized protein</fullName>
    </submittedName>
</protein>
<dbReference type="GO" id="GO:0019905">
    <property type="term" value="F:syntaxin binding"/>
    <property type="evidence" value="ECO:0007669"/>
    <property type="project" value="InterPro"/>
</dbReference>
<feature type="coiled-coil region" evidence="2">
    <location>
        <begin position="18"/>
        <end position="173"/>
    </location>
</feature>
<gene>
    <name evidence="4" type="ORF">ILUMI_04858</name>
</gene>
<feature type="compositionally biased region" description="Polar residues" evidence="3">
    <location>
        <begin position="253"/>
        <end position="264"/>
    </location>
</feature>
<comment type="caution">
    <text evidence="4">The sequence shown here is derived from an EMBL/GenBank/DDBJ whole genome shotgun (WGS) entry which is preliminary data.</text>
</comment>
<evidence type="ECO:0000313" key="4">
    <source>
        <dbReference type="EMBL" id="KAF2901328.1"/>
    </source>
</evidence>
<dbReference type="InterPro" id="IPR026183">
    <property type="entry name" value="Taxilin_fam"/>
</dbReference>
<proteinExistence type="inferred from homology"/>
<dbReference type="Proteomes" id="UP000801492">
    <property type="component" value="Unassembled WGS sequence"/>
</dbReference>
<dbReference type="OrthoDB" id="425555at2759"/>
<evidence type="ECO:0000256" key="3">
    <source>
        <dbReference type="SAM" id="MobiDB-lite"/>
    </source>
</evidence>
<evidence type="ECO:0000313" key="5">
    <source>
        <dbReference type="Proteomes" id="UP000801492"/>
    </source>
</evidence>
<dbReference type="PANTHER" id="PTHR16127">
    <property type="entry name" value="TAXILIN"/>
    <property type="match status" value="1"/>
</dbReference>
<feature type="region of interest" description="Disordered" evidence="3">
    <location>
        <begin position="249"/>
        <end position="271"/>
    </location>
</feature>
<keyword evidence="5" id="KW-1185">Reference proteome</keyword>
<name>A0A8K0D8D4_IGNLU</name>
<comment type="similarity">
    <text evidence="1">Belongs to the taxilin family.</text>
</comment>
<dbReference type="Pfam" id="PF09728">
    <property type="entry name" value="Taxilin"/>
    <property type="match status" value="1"/>
</dbReference>
<evidence type="ECO:0000256" key="2">
    <source>
        <dbReference type="SAM" id="Coils"/>
    </source>
</evidence>
<reference evidence="4" key="1">
    <citation type="submission" date="2019-08" db="EMBL/GenBank/DDBJ databases">
        <title>The genome of the North American firefly Photinus pyralis.</title>
        <authorList>
            <consortium name="Photinus pyralis genome working group"/>
            <person name="Fallon T.R."/>
            <person name="Sander Lower S.E."/>
            <person name="Weng J.-K."/>
        </authorList>
    </citation>
    <scope>NUCLEOTIDE SEQUENCE</scope>
    <source>
        <strain evidence="4">TRF0915ILg1</strain>
        <tissue evidence="4">Whole body</tissue>
    </source>
</reference>